<keyword evidence="6 11" id="KW-0819">tRNA processing</keyword>
<keyword evidence="8 11" id="KW-0539">Nucleus</keyword>
<comment type="similarity">
    <text evidence="11">Belongs to the TRM5 / TYW2 family.</text>
</comment>
<keyword evidence="5 11" id="KW-0949">S-adenosyl-L-methionine</keyword>
<evidence type="ECO:0000313" key="14">
    <source>
        <dbReference type="Proteomes" id="UP000887574"/>
    </source>
</evidence>
<keyword evidence="4 11" id="KW-0808">Transferase</keyword>
<dbReference type="Pfam" id="PF25133">
    <property type="entry name" value="TYW2_N_2"/>
    <property type="match status" value="1"/>
</dbReference>
<keyword evidence="2 11" id="KW-0963">Cytoplasm</keyword>
<dbReference type="GO" id="GO:0005634">
    <property type="term" value="C:nucleus"/>
    <property type="evidence" value="ECO:0007669"/>
    <property type="project" value="UniProtKB-SubCell"/>
</dbReference>
<comment type="function">
    <text evidence="9">Involved in mitochondrial tRNA methylation. Specifically methylates the N1 position of guanosine-37 in various tRNAs. Methylation is not dependent on the nature of the nucleoside 5' of the target nucleoside. This is the first step in the biosynthesis of wybutosine (yW), a modified base adjacent to the anticodon of tRNAs and required for accurate decoding.</text>
</comment>
<evidence type="ECO:0000256" key="11">
    <source>
        <dbReference type="HAMAP-Rule" id="MF_03152"/>
    </source>
</evidence>
<feature type="binding site" evidence="11">
    <location>
        <begin position="332"/>
        <end position="333"/>
    </location>
    <ligand>
        <name>S-adenosyl-L-methionine</name>
        <dbReference type="ChEBI" id="CHEBI:59789"/>
    </ligand>
</feature>
<dbReference type="GO" id="GO:0002939">
    <property type="term" value="P:tRNA N1-guanine methylation"/>
    <property type="evidence" value="ECO:0007669"/>
    <property type="project" value="TreeGrafter"/>
</dbReference>
<evidence type="ECO:0000256" key="1">
    <source>
        <dbReference type="ARBA" id="ARBA00009775"/>
    </source>
</evidence>
<dbReference type="Gene3D" id="3.30.300.110">
    <property type="entry name" value="Met-10+ protein-like domains"/>
    <property type="match status" value="1"/>
</dbReference>
<evidence type="ECO:0000256" key="5">
    <source>
        <dbReference type="ARBA" id="ARBA00022691"/>
    </source>
</evidence>
<dbReference type="Gene3D" id="3.40.50.150">
    <property type="entry name" value="Vaccinia Virus protein VP39"/>
    <property type="match status" value="1"/>
</dbReference>
<feature type="binding site" evidence="11">
    <location>
        <begin position="303"/>
        <end position="304"/>
    </location>
    <ligand>
        <name>S-adenosyl-L-methionine</name>
        <dbReference type="ChEBI" id="CHEBI:59789"/>
    </ligand>
</feature>
<dbReference type="Gene3D" id="3.80.10.10">
    <property type="entry name" value="Ribonuclease Inhibitor"/>
    <property type="match status" value="1"/>
</dbReference>
<dbReference type="InterPro" id="IPR056743">
    <property type="entry name" value="TRM5-TYW2-like_MTfase"/>
</dbReference>
<keyword evidence="14" id="KW-1185">Reference proteome</keyword>
<keyword evidence="7 11" id="KW-0496">Mitochondrion</keyword>
<dbReference type="HAMAP" id="MF_03152">
    <property type="entry name" value="TRM5"/>
    <property type="match status" value="1"/>
</dbReference>
<dbReference type="GO" id="GO:0005759">
    <property type="term" value="C:mitochondrial matrix"/>
    <property type="evidence" value="ECO:0007669"/>
    <property type="project" value="UniProtKB-SubCell"/>
</dbReference>
<dbReference type="InterPro" id="IPR032675">
    <property type="entry name" value="LRR_dom_sf"/>
</dbReference>
<dbReference type="Proteomes" id="UP000887574">
    <property type="component" value="Unplaced"/>
</dbReference>
<dbReference type="GO" id="GO:0052906">
    <property type="term" value="F:tRNA (guanine(37)-N1)-methyltransferase activity"/>
    <property type="evidence" value="ECO:0007669"/>
    <property type="project" value="UniProtKB-UniRule"/>
</dbReference>
<feature type="domain" description="SAM-dependent methyltransferase TRM5/TYW2-type" evidence="13">
    <location>
        <begin position="174"/>
        <end position="459"/>
    </location>
</feature>
<evidence type="ECO:0000256" key="6">
    <source>
        <dbReference type="ARBA" id="ARBA00022694"/>
    </source>
</evidence>
<dbReference type="EC" id="2.1.1.228" evidence="11"/>
<proteinExistence type="inferred from homology"/>
<sequence>MKGSKRRSAGKNAVSKFSSEAKLHHPMPDDEVEVVVNVPYLFDGRKTKYVNAFQKPTSRNDKIRSEQVLEDCENSVCEGAMQISCRVLGLKSVKDYFLKKEDGLKHTMESSVPGEKFLLFNPEVLNSPEDAEKAGVSNENLRRKILEDMKNILGDQAPTDFFHMERSISYEHSFSQVGHIAHLNLREDLLPYKFIIGEIIHDKISWAKTVVNKLDIISNEFRFFDMELLAGEPNYVTEMTEKGVKYRMDFSKVFWNSRLSDVHESIVKQFNHRSVVFDVFCGIGPFVLPAIKNQKIKKAFANDLNPVSVQYLNENIALNKVSKDRISAYIMDGADFIRNVIAEEFSKIAVEGDFEEGVTGSNFHVVMNLPSLSVSFLPCFRGFLSRHPHSKLLFKSSPIFIHCHFFVTALRDSEPKEWFAAEAVRLIKEAVQLNHLQIQDVRYLRQVAGYHRIVIDHPAHIRFRFFDINMALLSNKSVFLRMPALTTILDSRRSFQEGPLPKLRRKVVELTVTQYKQDRVMRLGPELSCLEWLMKCGATSVIMSDGTEICSGKQMSNFINSYGLDLKKKIELPETEIVKKYNLSVGSFSSTDTDSDLLYSERWKHAPPIFIDEVDASDSMNSCDYFGDEAIKKLAASRLSRTLLDLEIGINPMMTDACALWLVEIQSLKRLHLFQLPNVLNRKNVIRQLKTSLPRCRISFPLVNMIGLLHQEHLKDS</sequence>
<evidence type="ECO:0000256" key="2">
    <source>
        <dbReference type="ARBA" id="ARBA00022490"/>
    </source>
</evidence>
<comment type="catalytic activity">
    <reaction evidence="10 11">
        <text>guanosine(37) in tRNA + S-adenosyl-L-methionine = N(1)-methylguanosine(37) in tRNA + S-adenosyl-L-homocysteine + H(+)</text>
        <dbReference type="Rhea" id="RHEA:36899"/>
        <dbReference type="Rhea" id="RHEA-COMP:10145"/>
        <dbReference type="Rhea" id="RHEA-COMP:10147"/>
        <dbReference type="ChEBI" id="CHEBI:15378"/>
        <dbReference type="ChEBI" id="CHEBI:57856"/>
        <dbReference type="ChEBI" id="CHEBI:59789"/>
        <dbReference type="ChEBI" id="CHEBI:73542"/>
        <dbReference type="ChEBI" id="CHEBI:74269"/>
        <dbReference type="EC" id="2.1.1.228"/>
    </reaction>
</comment>
<dbReference type="AlphaFoldDB" id="A0A915CRA7"/>
<keyword evidence="3 11" id="KW-0489">Methyltransferase</keyword>
<dbReference type="InterPro" id="IPR056744">
    <property type="entry name" value="TRM5/TYW2-like_N"/>
</dbReference>
<dbReference type="PANTHER" id="PTHR23245">
    <property type="entry name" value="TRNA METHYLTRANSFERASE"/>
    <property type="match status" value="1"/>
</dbReference>
<dbReference type="WBParaSite" id="jg11807">
    <property type="protein sequence ID" value="jg11807"/>
    <property type="gene ID" value="jg11807"/>
</dbReference>
<dbReference type="PANTHER" id="PTHR23245:SF36">
    <property type="entry name" value="TRNA (GUANINE(37)-N1)-METHYLTRANSFERASE"/>
    <property type="match status" value="1"/>
</dbReference>
<dbReference type="InterPro" id="IPR030382">
    <property type="entry name" value="MeTrfase_TRM5/TYW2"/>
</dbReference>
<evidence type="ECO:0000256" key="4">
    <source>
        <dbReference type="ARBA" id="ARBA00022679"/>
    </source>
</evidence>
<name>A0A915CRA7_9BILA</name>
<feature type="binding site" evidence="11">
    <location>
        <position position="368"/>
    </location>
    <ligand>
        <name>S-adenosyl-L-methionine</name>
        <dbReference type="ChEBI" id="CHEBI:59789"/>
    </ligand>
</feature>
<feature type="binding site" evidence="11">
    <location>
        <position position="263"/>
    </location>
    <ligand>
        <name>S-adenosyl-L-methionine</name>
        <dbReference type="ChEBI" id="CHEBI:59789"/>
    </ligand>
</feature>
<dbReference type="FunFam" id="3.30.300.110:FF:000001">
    <property type="entry name" value="tRNA (guanine(37)-N1)-methyltransferase"/>
    <property type="match status" value="1"/>
</dbReference>
<dbReference type="SUPFAM" id="SSF53335">
    <property type="entry name" value="S-adenosyl-L-methionine-dependent methyltransferases"/>
    <property type="match status" value="1"/>
</dbReference>
<organism evidence="14 15">
    <name type="scientific">Ditylenchus dipsaci</name>
    <dbReference type="NCBI Taxonomy" id="166011"/>
    <lineage>
        <taxon>Eukaryota</taxon>
        <taxon>Metazoa</taxon>
        <taxon>Ecdysozoa</taxon>
        <taxon>Nematoda</taxon>
        <taxon>Chromadorea</taxon>
        <taxon>Rhabditida</taxon>
        <taxon>Tylenchina</taxon>
        <taxon>Tylenchomorpha</taxon>
        <taxon>Sphaerularioidea</taxon>
        <taxon>Anguinidae</taxon>
        <taxon>Anguininae</taxon>
        <taxon>Ditylenchus</taxon>
    </lineage>
</organism>
<comment type="similarity">
    <text evidence="1">Belongs to the class I-like SAM-binding methyltransferase superfamily. TRM5/TYW2 family.</text>
</comment>
<dbReference type="GO" id="GO:0070901">
    <property type="term" value="P:mitochondrial tRNA methylation"/>
    <property type="evidence" value="ECO:0007669"/>
    <property type="project" value="TreeGrafter"/>
</dbReference>
<dbReference type="Pfam" id="PF02475">
    <property type="entry name" value="TRM5-TYW2_MTfase"/>
    <property type="match status" value="1"/>
</dbReference>
<comment type="function">
    <text evidence="11">Specifically methylates the N1 position of guanosine-37 in various cytoplasmic and mitochondrial tRNAs. Methylation is not dependent on the nature of the nucleoside 5' of the target nucleoside. This is the first step in the biosynthesis of wybutosine (yW), a modified base adjacent to the anticodon of tRNAs and required for accurate decoding.</text>
</comment>
<dbReference type="InterPro" id="IPR029063">
    <property type="entry name" value="SAM-dependent_MTases_sf"/>
</dbReference>
<evidence type="ECO:0000313" key="15">
    <source>
        <dbReference type="WBParaSite" id="jg11807"/>
    </source>
</evidence>
<evidence type="ECO:0000256" key="12">
    <source>
        <dbReference type="SAM" id="MobiDB-lite"/>
    </source>
</evidence>
<comment type="subunit">
    <text evidence="11">Monomer.</text>
</comment>
<dbReference type="PROSITE" id="PS51684">
    <property type="entry name" value="SAM_MT_TRM5_TYW2"/>
    <property type="match status" value="1"/>
</dbReference>
<evidence type="ECO:0000256" key="3">
    <source>
        <dbReference type="ARBA" id="ARBA00022603"/>
    </source>
</evidence>
<evidence type="ECO:0000256" key="9">
    <source>
        <dbReference type="ARBA" id="ARBA00045951"/>
    </source>
</evidence>
<dbReference type="InterPro" id="IPR025792">
    <property type="entry name" value="tRNA_Gua_MeTrfase_euk"/>
</dbReference>
<comment type="subcellular location">
    <subcellularLocation>
        <location evidence="11">Mitochondrion matrix</location>
    </subcellularLocation>
    <subcellularLocation>
        <location evidence="11">Nucleus</location>
    </subcellularLocation>
    <subcellularLocation>
        <location evidence="11">Cytoplasm</location>
    </subcellularLocation>
    <text evidence="11">Predominantly in the mitochondria and in the nucleus.</text>
</comment>
<protein>
    <recommendedName>
        <fullName evidence="11">tRNA (guanine(37)-N1)-methyltransferase</fullName>
        <ecNumber evidence="11">2.1.1.228</ecNumber>
    </recommendedName>
    <alternativeName>
        <fullName evidence="11">M1G-methyltransferase</fullName>
    </alternativeName>
    <alternativeName>
        <fullName evidence="11">tRNA [GM37] methyltransferase</fullName>
    </alternativeName>
    <alternativeName>
        <fullName evidence="11">tRNA methyltransferase 5 homolog</fullName>
    </alternativeName>
</protein>
<accession>A0A915CRA7</accession>
<feature type="region of interest" description="Disordered" evidence="12">
    <location>
        <begin position="1"/>
        <end position="22"/>
    </location>
</feature>
<evidence type="ECO:0000259" key="13">
    <source>
        <dbReference type="PROSITE" id="PS51684"/>
    </source>
</evidence>
<evidence type="ECO:0000256" key="10">
    <source>
        <dbReference type="ARBA" id="ARBA00047783"/>
    </source>
</evidence>
<evidence type="ECO:0000256" key="8">
    <source>
        <dbReference type="ARBA" id="ARBA00023242"/>
    </source>
</evidence>
<evidence type="ECO:0000256" key="7">
    <source>
        <dbReference type="ARBA" id="ARBA00023128"/>
    </source>
</evidence>
<reference evidence="15" key="1">
    <citation type="submission" date="2022-11" db="UniProtKB">
        <authorList>
            <consortium name="WormBaseParasite"/>
        </authorList>
    </citation>
    <scope>IDENTIFICATION</scope>
</reference>